<evidence type="ECO:0000256" key="6">
    <source>
        <dbReference type="ARBA" id="ARBA00022741"/>
    </source>
</evidence>
<dbReference type="FunFam" id="3.40.50.300:FF:000132">
    <property type="entry name" value="Phosphate import ATP-binding protein PstB"/>
    <property type="match status" value="1"/>
</dbReference>
<dbReference type="GO" id="GO:0005886">
    <property type="term" value="C:plasma membrane"/>
    <property type="evidence" value="ECO:0007669"/>
    <property type="project" value="UniProtKB-SubCell"/>
</dbReference>
<feature type="domain" description="ABC transporter" evidence="11">
    <location>
        <begin position="34"/>
        <end position="275"/>
    </location>
</feature>
<organism evidence="12 13">
    <name type="scientific">Candidatus Ignatzschineria merdigallinarum</name>
    <dbReference type="NCBI Taxonomy" id="2838621"/>
    <lineage>
        <taxon>Bacteria</taxon>
        <taxon>Pseudomonadati</taxon>
        <taxon>Pseudomonadota</taxon>
        <taxon>Gammaproteobacteria</taxon>
        <taxon>Cardiobacteriales</taxon>
        <taxon>Ignatzschineriaceae</taxon>
        <taxon>Ignatzschineria</taxon>
    </lineage>
</organism>
<comment type="function">
    <text evidence="10">Part of the ABC transporter complex PstSACB involved in phosphate import. Responsible for energy coupling to the transport system.</text>
</comment>
<dbReference type="PROSITE" id="PS00211">
    <property type="entry name" value="ABC_TRANSPORTER_1"/>
    <property type="match status" value="1"/>
</dbReference>
<dbReference type="Pfam" id="PF00005">
    <property type="entry name" value="ABC_tran"/>
    <property type="match status" value="1"/>
</dbReference>
<evidence type="ECO:0000256" key="1">
    <source>
        <dbReference type="ARBA" id="ARBA00004417"/>
    </source>
</evidence>
<dbReference type="InterPro" id="IPR017871">
    <property type="entry name" value="ABC_transporter-like_CS"/>
</dbReference>
<keyword evidence="5" id="KW-0592">Phosphate transport</keyword>
<keyword evidence="6" id="KW-0547">Nucleotide-binding</keyword>
<evidence type="ECO:0000313" key="13">
    <source>
        <dbReference type="Proteomes" id="UP000823934"/>
    </source>
</evidence>
<keyword evidence="7 12" id="KW-0067">ATP-binding</keyword>
<comment type="subcellular location">
    <subcellularLocation>
        <location evidence="1">Cell inner membrane</location>
        <topology evidence="1">Peripheral membrane protein</topology>
    </subcellularLocation>
</comment>
<dbReference type="CDD" id="cd03260">
    <property type="entry name" value="ABC_PstB_phosphate_transporter"/>
    <property type="match status" value="1"/>
</dbReference>
<dbReference type="GO" id="GO:0005524">
    <property type="term" value="F:ATP binding"/>
    <property type="evidence" value="ECO:0007669"/>
    <property type="project" value="UniProtKB-KW"/>
</dbReference>
<accession>A0A9D1Q6E3</accession>
<name>A0A9D1Q6E3_9GAMM</name>
<dbReference type="InterPro" id="IPR027417">
    <property type="entry name" value="P-loop_NTPase"/>
</dbReference>
<sequence length="280" mass="31751">MNLDNRQNIESQDAFAQAAANRQPEVKVEHAAKISVRNLNFYYQKFHALHNITLDIPENQVTAFIGPSGCGKSTLLRTFNKMFQLYPEQRAEGEIIINNENILTSKQDVALLRANVGMVFQKPTPFPMSIYDNIAFGVKLFENLSRADMDARVEWALTKAALWSETKDKLHDHGTNLSGGQQQRLSIARAIAIRPEILLMDEPCSALDPISTGKIEELIFELKEDYTIVMVTHNMQQAARCSDKTAFMYLGDLIEFDDTDTIFTKPNHKQTEDYITGRYG</sequence>
<dbReference type="SUPFAM" id="SSF52540">
    <property type="entry name" value="P-loop containing nucleoside triphosphate hydrolases"/>
    <property type="match status" value="1"/>
</dbReference>
<evidence type="ECO:0000256" key="5">
    <source>
        <dbReference type="ARBA" id="ARBA00022592"/>
    </source>
</evidence>
<dbReference type="Gene3D" id="3.40.50.300">
    <property type="entry name" value="P-loop containing nucleotide triphosphate hydrolases"/>
    <property type="match status" value="1"/>
</dbReference>
<evidence type="ECO:0000256" key="10">
    <source>
        <dbReference type="ARBA" id="ARBA00054713"/>
    </source>
</evidence>
<dbReference type="Proteomes" id="UP000823934">
    <property type="component" value="Unassembled WGS sequence"/>
</dbReference>
<protein>
    <submittedName>
        <fullName evidence="12">Phosphate ABC transporter ATP-binding protein PstB</fullName>
    </submittedName>
</protein>
<evidence type="ECO:0000256" key="8">
    <source>
        <dbReference type="ARBA" id="ARBA00022967"/>
    </source>
</evidence>
<evidence type="ECO:0000256" key="4">
    <source>
        <dbReference type="ARBA" id="ARBA00022519"/>
    </source>
</evidence>
<evidence type="ECO:0000256" key="2">
    <source>
        <dbReference type="ARBA" id="ARBA00022448"/>
    </source>
</evidence>
<dbReference type="GO" id="GO:0035435">
    <property type="term" value="P:phosphate ion transmembrane transport"/>
    <property type="evidence" value="ECO:0007669"/>
    <property type="project" value="InterPro"/>
</dbReference>
<evidence type="ECO:0000256" key="3">
    <source>
        <dbReference type="ARBA" id="ARBA00022475"/>
    </source>
</evidence>
<dbReference type="GO" id="GO:0016887">
    <property type="term" value="F:ATP hydrolysis activity"/>
    <property type="evidence" value="ECO:0007669"/>
    <property type="project" value="InterPro"/>
</dbReference>
<keyword evidence="3" id="KW-1003">Cell membrane</keyword>
<dbReference type="NCBIfam" id="TIGR00972">
    <property type="entry name" value="3a0107s01c2"/>
    <property type="match status" value="1"/>
</dbReference>
<evidence type="ECO:0000259" key="11">
    <source>
        <dbReference type="PROSITE" id="PS50893"/>
    </source>
</evidence>
<proteinExistence type="predicted"/>
<dbReference type="PROSITE" id="PS50893">
    <property type="entry name" value="ABC_TRANSPORTER_2"/>
    <property type="match status" value="1"/>
</dbReference>
<dbReference type="SMART" id="SM00382">
    <property type="entry name" value="AAA"/>
    <property type="match status" value="1"/>
</dbReference>
<keyword evidence="9" id="KW-0472">Membrane</keyword>
<dbReference type="PANTHER" id="PTHR43423">
    <property type="entry name" value="ABC TRANSPORTER I FAMILY MEMBER 17"/>
    <property type="match status" value="1"/>
</dbReference>
<evidence type="ECO:0000313" key="12">
    <source>
        <dbReference type="EMBL" id="HIW07432.1"/>
    </source>
</evidence>
<gene>
    <name evidence="12" type="primary">pstB</name>
    <name evidence="12" type="ORF">H9889_08950</name>
</gene>
<keyword evidence="4" id="KW-0997">Cell inner membrane</keyword>
<comment type="caution">
    <text evidence="12">The sequence shown here is derived from an EMBL/GenBank/DDBJ whole genome shotgun (WGS) entry which is preliminary data.</text>
</comment>
<evidence type="ECO:0000256" key="7">
    <source>
        <dbReference type="ARBA" id="ARBA00022840"/>
    </source>
</evidence>
<dbReference type="GO" id="GO:0005315">
    <property type="term" value="F:phosphate transmembrane transporter activity"/>
    <property type="evidence" value="ECO:0007669"/>
    <property type="project" value="InterPro"/>
</dbReference>
<dbReference type="InterPro" id="IPR003593">
    <property type="entry name" value="AAA+_ATPase"/>
</dbReference>
<dbReference type="PANTHER" id="PTHR43423:SF3">
    <property type="entry name" value="PHOSPHATE IMPORT ATP-BINDING PROTEIN PSTB"/>
    <property type="match status" value="1"/>
</dbReference>
<reference evidence="12" key="2">
    <citation type="submission" date="2021-04" db="EMBL/GenBank/DDBJ databases">
        <authorList>
            <person name="Gilroy R."/>
        </authorList>
    </citation>
    <scope>NUCLEOTIDE SEQUENCE</scope>
    <source>
        <strain evidence="12">CHK160-9182</strain>
    </source>
</reference>
<dbReference type="EMBL" id="DXHP01000194">
    <property type="protein sequence ID" value="HIW07432.1"/>
    <property type="molecule type" value="Genomic_DNA"/>
</dbReference>
<keyword evidence="2" id="KW-0813">Transport</keyword>
<keyword evidence="8" id="KW-1278">Translocase</keyword>
<dbReference type="AlphaFoldDB" id="A0A9D1Q6E3"/>
<dbReference type="InterPro" id="IPR003439">
    <property type="entry name" value="ABC_transporter-like_ATP-bd"/>
</dbReference>
<dbReference type="InterPro" id="IPR005670">
    <property type="entry name" value="PstB-like"/>
</dbReference>
<reference evidence="12" key="1">
    <citation type="journal article" date="2021" name="PeerJ">
        <title>Extensive microbial diversity within the chicken gut microbiome revealed by metagenomics and culture.</title>
        <authorList>
            <person name="Gilroy R."/>
            <person name="Ravi A."/>
            <person name="Getino M."/>
            <person name="Pursley I."/>
            <person name="Horton D.L."/>
            <person name="Alikhan N.F."/>
            <person name="Baker D."/>
            <person name="Gharbi K."/>
            <person name="Hall N."/>
            <person name="Watson M."/>
            <person name="Adriaenssens E.M."/>
            <person name="Foster-Nyarko E."/>
            <person name="Jarju S."/>
            <person name="Secka A."/>
            <person name="Antonio M."/>
            <person name="Oren A."/>
            <person name="Chaudhuri R.R."/>
            <person name="La Ragione R."/>
            <person name="Hildebrand F."/>
            <person name="Pallen M.J."/>
        </authorList>
    </citation>
    <scope>NUCLEOTIDE SEQUENCE</scope>
    <source>
        <strain evidence="12">CHK160-9182</strain>
    </source>
</reference>
<evidence type="ECO:0000256" key="9">
    <source>
        <dbReference type="ARBA" id="ARBA00023136"/>
    </source>
</evidence>